<dbReference type="RefSeq" id="WP_380858374.1">
    <property type="nucleotide sequence ID" value="NZ_JBHRXV010000004.1"/>
</dbReference>
<dbReference type="GO" id="GO:0016787">
    <property type="term" value="F:hydrolase activity"/>
    <property type="evidence" value="ECO:0007669"/>
    <property type="project" value="UniProtKB-KW"/>
</dbReference>
<keyword evidence="14" id="KW-1185">Reference proteome</keyword>
<dbReference type="Proteomes" id="UP001595615">
    <property type="component" value="Unassembled WGS sequence"/>
</dbReference>
<dbReference type="InterPro" id="IPR029058">
    <property type="entry name" value="AB_hydrolase_fold"/>
</dbReference>
<feature type="chain" id="PRO_5047067134" description="Proline iminopeptidase" evidence="11">
    <location>
        <begin position="20"/>
        <end position="358"/>
    </location>
</feature>
<evidence type="ECO:0000256" key="6">
    <source>
        <dbReference type="ARBA" id="ARBA00022438"/>
    </source>
</evidence>
<comment type="similarity">
    <text evidence="3">Belongs to the peptidase S33 family.</text>
</comment>
<dbReference type="InterPro" id="IPR005944">
    <property type="entry name" value="Pro_iminopeptidase"/>
</dbReference>
<name>A0ABV7X9G7_9SPHN</name>
<accession>A0ABV7X9G7</accession>
<evidence type="ECO:0000256" key="7">
    <source>
        <dbReference type="ARBA" id="ARBA00022490"/>
    </source>
</evidence>
<evidence type="ECO:0000256" key="10">
    <source>
        <dbReference type="ARBA" id="ARBA00029605"/>
    </source>
</evidence>
<dbReference type="Gene3D" id="3.40.50.1820">
    <property type="entry name" value="alpha/beta hydrolase"/>
    <property type="match status" value="1"/>
</dbReference>
<keyword evidence="8" id="KW-0645">Protease</keyword>
<proteinExistence type="inferred from homology"/>
<dbReference type="InterPro" id="IPR002410">
    <property type="entry name" value="Peptidase_S33"/>
</dbReference>
<evidence type="ECO:0000259" key="12">
    <source>
        <dbReference type="Pfam" id="PF00561"/>
    </source>
</evidence>
<evidence type="ECO:0000256" key="3">
    <source>
        <dbReference type="ARBA" id="ARBA00010088"/>
    </source>
</evidence>
<feature type="signal peptide" evidence="11">
    <location>
        <begin position="1"/>
        <end position="19"/>
    </location>
</feature>
<keyword evidence="6" id="KW-0031">Aminopeptidase</keyword>
<dbReference type="PANTHER" id="PTHR43722">
    <property type="entry name" value="PROLINE IMINOPEPTIDASE"/>
    <property type="match status" value="1"/>
</dbReference>
<evidence type="ECO:0000313" key="14">
    <source>
        <dbReference type="Proteomes" id="UP001595615"/>
    </source>
</evidence>
<evidence type="ECO:0000256" key="2">
    <source>
        <dbReference type="ARBA" id="ARBA00004496"/>
    </source>
</evidence>
<dbReference type="EMBL" id="JBHRXV010000004">
    <property type="protein sequence ID" value="MFC3712115.1"/>
    <property type="molecule type" value="Genomic_DNA"/>
</dbReference>
<keyword evidence="9 13" id="KW-0378">Hydrolase</keyword>
<evidence type="ECO:0000256" key="4">
    <source>
        <dbReference type="ARBA" id="ARBA00012568"/>
    </source>
</evidence>
<comment type="catalytic activity">
    <reaction evidence="1">
        <text>Release of N-terminal proline from a peptide.</text>
        <dbReference type="EC" id="3.4.11.5"/>
    </reaction>
</comment>
<dbReference type="InterPro" id="IPR000073">
    <property type="entry name" value="AB_hydrolase_1"/>
</dbReference>
<dbReference type="PRINTS" id="PR00793">
    <property type="entry name" value="PROAMNOPTASE"/>
</dbReference>
<organism evidence="13 14">
    <name type="scientific">Sphingoaurantiacus capsulatus</name>
    <dbReference type="NCBI Taxonomy" id="1771310"/>
    <lineage>
        <taxon>Bacteria</taxon>
        <taxon>Pseudomonadati</taxon>
        <taxon>Pseudomonadota</taxon>
        <taxon>Alphaproteobacteria</taxon>
        <taxon>Sphingomonadales</taxon>
        <taxon>Sphingosinicellaceae</taxon>
        <taxon>Sphingoaurantiacus</taxon>
    </lineage>
</organism>
<comment type="caution">
    <text evidence="13">The sequence shown here is derived from an EMBL/GenBank/DDBJ whole genome shotgun (WGS) entry which is preliminary data.</text>
</comment>
<evidence type="ECO:0000313" key="13">
    <source>
        <dbReference type="EMBL" id="MFC3712115.1"/>
    </source>
</evidence>
<reference evidence="14" key="1">
    <citation type="journal article" date="2019" name="Int. J. Syst. Evol. Microbiol.">
        <title>The Global Catalogue of Microorganisms (GCM) 10K type strain sequencing project: providing services to taxonomists for standard genome sequencing and annotation.</title>
        <authorList>
            <consortium name="The Broad Institute Genomics Platform"/>
            <consortium name="The Broad Institute Genome Sequencing Center for Infectious Disease"/>
            <person name="Wu L."/>
            <person name="Ma J."/>
        </authorList>
    </citation>
    <scope>NUCLEOTIDE SEQUENCE [LARGE SCALE GENOMIC DNA]</scope>
    <source>
        <strain evidence="14">KCTC 42644</strain>
    </source>
</reference>
<gene>
    <name evidence="13" type="ORF">ACFOMD_06020</name>
</gene>
<feature type="domain" description="AB hydrolase-1" evidence="12">
    <location>
        <begin position="67"/>
        <end position="341"/>
    </location>
</feature>
<evidence type="ECO:0000256" key="8">
    <source>
        <dbReference type="ARBA" id="ARBA00022670"/>
    </source>
</evidence>
<dbReference type="EC" id="3.4.11.5" evidence="4"/>
<dbReference type="SUPFAM" id="SSF53474">
    <property type="entry name" value="alpha/beta-Hydrolases"/>
    <property type="match status" value="1"/>
</dbReference>
<protein>
    <recommendedName>
        <fullName evidence="5">Proline iminopeptidase</fullName>
        <ecNumber evidence="4">3.4.11.5</ecNumber>
    </recommendedName>
    <alternativeName>
        <fullName evidence="10">Prolyl aminopeptidase</fullName>
    </alternativeName>
</protein>
<comment type="subcellular location">
    <subcellularLocation>
        <location evidence="2">Cytoplasm</location>
    </subcellularLocation>
</comment>
<evidence type="ECO:0000256" key="9">
    <source>
        <dbReference type="ARBA" id="ARBA00022801"/>
    </source>
</evidence>
<dbReference type="Pfam" id="PF00561">
    <property type="entry name" value="Abhydrolase_1"/>
    <property type="match status" value="1"/>
</dbReference>
<dbReference type="PANTHER" id="PTHR43722:SF1">
    <property type="entry name" value="PROLINE IMINOPEPTIDASE"/>
    <property type="match status" value="1"/>
</dbReference>
<evidence type="ECO:0000256" key="1">
    <source>
        <dbReference type="ARBA" id="ARBA00001585"/>
    </source>
</evidence>
<evidence type="ECO:0000256" key="5">
    <source>
        <dbReference type="ARBA" id="ARBA00021843"/>
    </source>
</evidence>
<evidence type="ECO:0000256" key="11">
    <source>
        <dbReference type="SAM" id="SignalP"/>
    </source>
</evidence>
<keyword evidence="11" id="KW-0732">Signal</keyword>
<keyword evidence="7" id="KW-0963">Cytoplasm</keyword>
<sequence length="358" mass="39651">MKLRILLALPLLAAAPASETDPYAPGREVVAKIGTIVTPEGVQETFEVTLGGARQMVNVRGADRANPILLFVHGGPGAVELPTAWAFQRPWEDVFTVVQWDQRGAGRSFPLNDPDALAPTLNPDRYRDDAIELIEQLTKRYGQRKVVLLGHSWGSAVGLAVAAKRPDLLHAYVGMGQIIDFRKGERAGYEWTLAKAKAAGNATAVRELEALEPYPGPGEFSIDKMTTERKWSVHYGALAAYRDNADFYFQSKRLSPEYLPADRKAWLDGSAFTIKAMFPQLAPLSFAHVKRLDVPVVMLLGRHDYTTPSPIVADWMRELRAPAKKIVWLEHSAHLPMIEEPGRTFAALLQEVRPLAGR</sequence>